<dbReference type="PANTHER" id="PTHR46847">
    <property type="entry name" value="D-ALLOSE-BINDING PERIPLASMIC PROTEIN-RELATED"/>
    <property type="match status" value="1"/>
</dbReference>
<feature type="chain" id="PRO_5046986274" evidence="4">
    <location>
        <begin position="24"/>
        <end position="336"/>
    </location>
</feature>
<evidence type="ECO:0000256" key="2">
    <source>
        <dbReference type="ARBA" id="ARBA00007639"/>
    </source>
</evidence>
<dbReference type="Pfam" id="PF13407">
    <property type="entry name" value="Peripla_BP_4"/>
    <property type="match status" value="1"/>
</dbReference>
<dbReference type="Gene3D" id="3.40.50.2300">
    <property type="match status" value="2"/>
</dbReference>
<sequence length="336" mass="34827">MSRTTPKAVALLAAAALSLTACGTVGDGGGAAGPQEQRAADEVTIGFAHRQMDAPFYTAMEATAQEHAQRDGFSLLFQNAAGSPVTQLDQVQTMLAQGADIIVVDAISPETQRSQFEQVAGQVPLVFVDTGIPDVGITTIESDNEEIGRLSGQLTAARFGSGESISVAILNGGPNDEIAGPARQRGFLQGLTEGGVEHDIVAEASATYTQEEAVPATESMLAAHPDVDLILGLNDSMTLGALQVLRNQGNTDTLVAAAADGQKEALAEIQQGGCDGQYISSGLNWPDLAAAQAFDLALSIATGEQDPAEVEPLINTRAAGIGCENVDEFYDPDNLF</sequence>
<name>A0ABV1KJS2_9PSEU</name>
<evidence type="ECO:0000313" key="7">
    <source>
        <dbReference type="Proteomes" id="UP001494902"/>
    </source>
</evidence>
<dbReference type="PANTHER" id="PTHR46847:SF1">
    <property type="entry name" value="D-ALLOSE-BINDING PERIPLASMIC PROTEIN-RELATED"/>
    <property type="match status" value="1"/>
</dbReference>
<dbReference type="Proteomes" id="UP001494902">
    <property type="component" value="Unassembled WGS sequence"/>
</dbReference>
<dbReference type="InterPro" id="IPR025997">
    <property type="entry name" value="SBP_2_dom"/>
</dbReference>
<evidence type="ECO:0000259" key="5">
    <source>
        <dbReference type="Pfam" id="PF13407"/>
    </source>
</evidence>
<feature type="domain" description="Periplasmic binding protein" evidence="5">
    <location>
        <begin position="45"/>
        <end position="304"/>
    </location>
</feature>
<dbReference type="CDD" id="cd01536">
    <property type="entry name" value="PBP1_ABC_sugar_binding-like"/>
    <property type="match status" value="1"/>
</dbReference>
<dbReference type="EMBL" id="JBEDNQ010000011">
    <property type="protein sequence ID" value="MEQ3553578.1"/>
    <property type="molecule type" value="Genomic_DNA"/>
</dbReference>
<comment type="caution">
    <text evidence="6">The sequence shown here is derived from an EMBL/GenBank/DDBJ whole genome shotgun (WGS) entry which is preliminary data.</text>
</comment>
<evidence type="ECO:0000256" key="1">
    <source>
        <dbReference type="ARBA" id="ARBA00004196"/>
    </source>
</evidence>
<dbReference type="PROSITE" id="PS51257">
    <property type="entry name" value="PROKAR_LIPOPROTEIN"/>
    <property type="match status" value="1"/>
</dbReference>
<dbReference type="SUPFAM" id="SSF53822">
    <property type="entry name" value="Periplasmic binding protein-like I"/>
    <property type="match status" value="1"/>
</dbReference>
<reference evidence="6 7" key="1">
    <citation type="submission" date="2024-03" db="EMBL/GenBank/DDBJ databases">
        <title>Draft genome sequence of Pseudonocardia nematodicida JCM 31783.</title>
        <authorList>
            <person name="Butdee W."/>
            <person name="Duangmal K."/>
        </authorList>
    </citation>
    <scope>NUCLEOTIDE SEQUENCE [LARGE SCALE GENOMIC DNA]</scope>
    <source>
        <strain evidence="6 7">JCM 31783</strain>
    </source>
</reference>
<keyword evidence="7" id="KW-1185">Reference proteome</keyword>
<dbReference type="RefSeq" id="WP_349300645.1">
    <property type="nucleotide sequence ID" value="NZ_JBEDNQ010000011.1"/>
</dbReference>
<evidence type="ECO:0000256" key="3">
    <source>
        <dbReference type="ARBA" id="ARBA00022729"/>
    </source>
</evidence>
<comment type="subcellular location">
    <subcellularLocation>
        <location evidence="1">Cell envelope</location>
    </subcellularLocation>
</comment>
<organism evidence="6 7">
    <name type="scientific">Pseudonocardia nematodicida</name>
    <dbReference type="NCBI Taxonomy" id="1206997"/>
    <lineage>
        <taxon>Bacteria</taxon>
        <taxon>Bacillati</taxon>
        <taxon>Actinomycetota</taxon>
        <taxon>Actinomycetes</taxon>
        <taxon>Pseudonocardiales</taxon>
        <taxon>Pseudonocardiaceae</taxon>
        <taxon>Pseudonocardia</taxon>
    </lineage>
</organism>
<proteinExistence type="inferred from homology"/>
<evidence type="ECO:0000313" key="6">
    <source>
        <dbReference type="EMBL" id="MEQ3553578.1"/>
    </source>
</evidence>
<dbReference type="InterPro" id="IPR028082">
    <property type="entry name" value="Peripla_BP_I"/>
</dbReference>
<comment type="similarity">
    <text evidence="2">Belongs to the bacterial solute-binding protein 2 family.</text>
</comment>
<evidence type="ECO:0000256" key="4">
    <source>
        <dbReference type="SAM" id="SignalP"/>
    </source>
</evidence>
<gene>
    <name evidence="6" type="ORF">WIS52_24155</name>
</gene>
<feature type="signal peptide" evidence="4">
    <location>
        <begin position="1"/>
        <end position="23"/>
    </location>
</feature>
<accession>A0ABV1KJS2</accession>
<keyword evidence="3 4" id="KW-0732">Signal</keyword>
<protein>
    <submittedName>
        <fullName evidence="6">Sugar ABC transporter substrate-binding protein</fullName>
    </submittedName>
</protein>